<dbReference type="AlphaFoldDB" id="A0A7G9WLA6"/>
<feature type="coiled-coil region" evidence="1">
    <location>
        <begin position="84"/>
        <end position="111"/>
    </location>
</feature>
<keyword evidence="4" id="KW-1185">Reference proteome</keyword>
<feature type="region of interest" description="Disordered" evidence="2">
    <location>
        <begin position="131"/>
        <end position="159"/>
    </location>
</feature>
<evidence type="ECO:0000256" key="2">
    <source>
        <dbReference type="SAM" id="MobiDB-lite"/>
    </source>
</evidence>
<dbReference type="Proteomes" id="UP000516046">
    <property type="component" value="Chromosome"/>
</dbReference>
<gene>
    <name evidence="3" type="ORF">H6X83_08245</name>
</gene>
<feature type="compositionally biased region" description="Polar residues" evidence="2">
    <location>
        <begin position="131"/>
        <end position="144"/>
    </location>
</feature>
<reference evidence="3 4" key="1">
    <citation type="submission" date="2020-08" db="EMBL/GenBank/DDBJ databases">
        <authorList>
            <person name="Ren C."/>
            <person name="Gu Y."/>
            <person name="Xu Y."/>
        </authorList>
    </citation>
    <scope>NUCLEOTIDE SEQUENCE [LARGE SCALE GENOMIC DNA]</scope>
    <source>
        <strain evidence="3 4">LBM18003</strain>
    </source>
</reference>
<organism evidence="3 4">
    <name type="scientific">Caproicibacterium amylolyticum</name>
    <dbReference type="NCBI Taxonomy" id="2766537"/>
    <lineage>
        <taxon>Bacteria</taxon>
        <taxon>Bacillati</taxon>
        <taxon>Bacillota</taxon>
        <taxon>Clostridia</taxon>
        <taxon>Eubacteriales</taxon>
        <taxon>Oscillospiraceae</taxon>
        <taxon>Caproicibacterium</taxon>
    </lineage>
</organism>
<protein>
    <submittedName>
        <fullName evidence="3">ATPase</fullName>
    </submittedName>
</protein>
<evidence type="ECO:0000313" key="3">
    <source>
        <dbReference type="EMBL" id="QNO19468.1"/>
    </source>
</evidence>
<proteinExistence type="predicted"/>
<evidence type="ECO:0000256" key="1">
    <source>
        <dbReference type="SAM" id="Coils"/>
    </source>
</evidence>
<keyword evidence="1" id="KW-0175">Coiled coil</keyword>
<sequence length="159" mass="17982">MNSEDLIDEMYALLEKAWSLPLSHGRTVVDGDEVRQILDELRESLPQEVRKARAIVADRAKILADAKKEADGIIRVAEERSKVLMNQETILRQAQKQANELIATTQKQTRDMRRASSEYVDDLMRRADESLSSNLTELRNTRQSLKAAASHAGKTHGKK</sequence>
<name>A0A7G9WLA6_9FIRM</name>
<dbReference type="KEGG" id="caml:H6X83_08245"/>
<evidence type="ECO:0000313" key="4">
    <source>
        <dbReference type="Proteomes" id="UP000516046"/>
    </source>
</evidence>
<accession>A0A7G9WLA6</accession>
<dbReference type="EMBL" id="CP060696">
    <property type="protein sequence ID" value="QNO19468.1"/>
    <property type="molecule type" value="Genomic_DNA"/>
</dbReference>